<dbReference type="InterPro" id="IPR033432">
    <property type="entry name" value="GH94_catalytic"/>
</dbReference>
<gene>
    <name evidence="5" type="ORF">NCTC12998_07305</name>
</gene>
<keyword evidence="2" id="KW-0808">Transferase</keyword>
<dbReference type="Gene3D" id="1.50.10.10">
    <property type="match status" value="1"/>
</dbReference>
<evidence type="ECO:0000259" key="4">
    <source>
        <dbReference type="Pfam" id="PF17167"/>
    </source>
</evidence>
<evidence type="ECO:0000256" key="1">
    <source>
        <dbReference type="ARBA" id="ARBA00022676"/>
    </source>
</evidence>
<dbReference type="Gene3D" id="2.70.98.40">
    <property type="entry name" value="Glycoside hydrolase, family 65, N-terminal domain"/>
    <property type="match status" value="1"/>
</dbReference>
<dbReference type="GO" id="GO:0005975">
    <property type="term" value="P:carbohydrate metabolic process"/>
    <property type="evidence" value="ECO:0007669"/>
    <property type="project" value="InterPro"/>
</dbReference>
<dbReference type="InterPro" id="IPR012341">
    <property type="entry name" value="6hp_glycosidase-like_sf"/>
</dbReference>
<protein>
    <submittedName>
        <fullName evidence="5">Cellobiose phosphorylase</fullName>
    </submittedName>
</protein>
<evidence type="ECO:0000256" key="2">
    <source>
        <dbReference type="ARBA" id="ARBA00022679"/>
    </source>
</evidence>
<dbReference type="InterPro" id="IPR052047">
    <property type="entry name" value="GH94_Enzymes"/>
</dbReference>
<dbReference type="PANTHER" id="PTHR37469">
    <property type="entry name" value="CELLOBIONIC ACID PHOSPHORYLASE-RELATED"/>
    <property type="match status" value="1"/>
</dbReference>
<dbReference type="Pfam" id="PF17167">
    <property type="entry name" value="Glyco_hydro_94"/>
    <property type="match status" value="1"/>
</dbReference>
<dbReference type="InterPro" id="IPR037018">
    <property type="entry name" value="GH65_N"/>
</dbReference>
<feature type="domain" description="Glycosyl hydrolase 94 supersandwich" evidence="3">
    <location>
        <begin position="4"/>
        <end position="56"/>
    </location>
</feature>
<name>A0A485D6H7_RAOPL</name>
<dbReference type="SUPFAM" id="SSF48208">
    <property type="entry name" value="Six-hairpin glycosidases"/>
    <property type="match status" value="1"/>
</dbReference>
<dbReference type="Pfam" id="PF06165">
    <property type="entry name" value="GH94_b-supersand"/>
    <property type="match status" value="1"/>
</dbReference>
<sequence length="221" mass="25207">MALRRLSGKTGAGLDPCAAVQSAATLIDGDQRTFIFVLGAEENHSRAQETLARYLNEDTVRQELNNVHRYWHNALDKIVVTTPDTTVNLLVNGWLLYQTMACRLMARSGYYQSGGAFGFRDQLQDTLALSHAARKKWREQIVLCASRQFIEGDVQHWWHPPHGNGVRTRCSDDYLWLPFAVCHYVETVGDPEILDLNIPYLQGRPALRWRRVGLRYPGPEQ</sequence>
<dbReference type="EMBL" id="CAADJE010000042">
    <property type="protein sequence ID" value="VFS92287.1"/>
    <property type="molecule type" value="Genomic_DNA"/>
</dbReference>
<evidence type="ECO:0000313" key="5">
    <source>
        <dbReference type="EMBL" id="VFS92287.1"/>
    </source>
</evidence>
<accession>A0A485D6H7</accession>
<evidence type="ECO:0000313" key="6">
    <source>
        <dbReference type="Proteomes" id="UP000345637"/>
    </source>
</evidence>
<proteinExistence type="predicted"/>
<keyword evidence="1" id="KW-0328">Glycosyltransferase</keyword>
<reference evidence="5 6" key="1">
    <citation type="submission" date="2019-03" db="EMBL/GenBank/DDBJ databases">
        <authorList>
            <consortium name="Pathogen Informatics"/>
        </authorList>
    </citation>
    <scope>NUCLEOTIDE SEQUENCE [LARGE SCALE GENOMIC DNA]</scope>
    <source>
        <strain evidence="5 6">NCTC12998</strain>
    </source>
</reference>
<dbReference type="InterPro" id="IPR008928">
    <property type="entry name" value="6-hairpin_glycosidase_sf"/>
</dbReference>
<dbReference type="Proteomes" id="UP000345637">
    <property type="component" value="Unassembled WGS sequence"/>
</dbReference>
<organism evidence="5 6">
    <name type="scientific">Raoultella planticola</name>
    <name type="common">Klebsiella planticola</name>
    <dbReference type="NCBI Taxonomy" id="575"/>
    <lineage>
        <taxon>Bacteria</taxon>
        <taxon>Pseudomonadati</taxon>
        <taxon>Pseudomonadota</taxon>
        <taxon>Gammaproteobacteria</taxon>
        <taxon>Enterobacterales</taxon>
        <taxon>Enterobacteriaceae</taxon>
        <taxon>Klebsiella/Raoultella group</taxon>
        <taxon>Raoultella</taxon>
    </lineage>
</organism>
<dbReference type="PANTHER" id="PTHR37469:SF2">
    <property type="entry name" value="CELLOBIONIC ACID PHOSPHORYLASE"/>
    <property type="match status" value="1"/>
</dbReference>
<feature type="domain" description="Glycosyl hydrolase 94 catalytic" evidence="4">
    <location>
        <begin position="70"/>
        <end position="202"/>
    </location>
</feature>
<dbReference type="GO" id="GO:0016757">
    <property type="term" value="F:glycosyltransferase activity"/>
    <property type="evidence" value="ECO:0007669"/>
    <property type="project" value="UniProtKB-KW"/>
</dbReference>
<dbReference type="AlphaFoldDB" id="A0A485D6H7"/>
<dbReference type="InterPro" id="IPR010383">
    <property type="entry name" value="Glyco_hydrolase_94_b-supersand"/>
</dbReference>
<evidence type="ECO:0000259" key="3">
    <source>
        <dbReference type="Pfam" id="PF06165"/>
    </source>
</evidence>